<dbReference type="InterPro" id="IPR057929">
    <property type="entry name" value="RamC_N"/>
</dbReference>
<organism evidence="3 4">
    <name type="scientific">Planosporangium mesophilum</name>
    <dbReference type="NCBI Taxonomy" id="689768"/>
    <lineage>
        <taxon>Bacteria</taxon>
        <taxon>Bacillati</taxon>
        <taxon>Actinomycetota</taxon>
        <taxon>Actinomycetes</taxon>
        <taxon>Micromonosporales</taxon>
        <taxon>Micromonosporaceae</taxon>
        <taxon>Planosporangium</taxon>
    </lineage>
</organism>
<evidence type="ECO:0000259" key="2">
    <source>
        <dbReference type="PROSITE" id="PS50011"/>
    </source>
</evidence>
<evidence type="ECO:0000313" key="3">
    <source>
        <dbReference type="EMBL" id="GII23976.1"/>
    </source>
</evidence>
<dbReference type="Proteomes" id="UP000599074">
    <property type="component" value="Unassembled WGS sequence"/>
</dbReference>
<dbReference type="InterPro" id="IPR011009">
    <property type="entry name" value="Kinase-like_dom_sf"/>
</dbReference>
<dbReference type="SMART" id="SM01260">
    <property type="entry name" value="LANC_like"/>
    <property type="match status" value="1"/>
</dbReference>
<dbReference type="GO" id="GO:0031179">
    <property type="term" value="P:peptide modification"/>
    <property type="evidence" value="ECO:0007669"/>
    <property type="project" value="InterPro"/>
</dbReference>
<reference evidence="3" key="1">
    <citation type="submission" date="2021-01" db="EMBL/GenBank/DDBJ databases">
        <title>Whole genome shotgun sequence of Planosporangium mesophilum NBRC 109066.</title>
        <authorList>
            <person name="Komaki H."/>
            <person name="Tamura T."/>
        </authorList>
    </citation>
    <scope>NUCLEOTIDE SEQUENCE</scope>
    <source>
        <strain evidence="3">NBRC 109066</strain>
    </source>
</reference>
<dbReference type="EMBL" id="BOON01000032">
    <property type="protein sequence ID" value="GII23976.1"/>
    <property type="molecule type" value="Genomic_DNA"/>
</dbReference>
<dbReference type="PROSITE" id="PS50011">
    <property type="entry name" value="PROTEIN_KINASE_DOM"/>
    <property type="match status" value="1"/>
</dbReference>
<comment type="caution">
    <text evidence="3">The sequence shown here is derived from an EMBL/GenBank/DDBJ whole genome shotgun (WGS) entry which is preliminary data.</text>
</comment>
<dbReference type="InterPro" id="IPR007822">
    <property type="entry name" value="LANC-like"/>
</dbReference>
<dbReference type="GO" id="GO:0004674">
    <property type="term" value="F:protein serine/threonine kinase activity"/>
    <property type="evidence" value="ECO:0007669"/>
    <property type="project" value="UniProtKB-KW"/>
</dbReference>
<dbReference type="InterPro" id="IPR053524">
    <property type="entry name" value="Aerial_hyphae_peptide-synth"/>
</dbReference>
<dbReference type="NCBIfam" id="NF038151">
    <property type="entry name" value="lanthi_synth_III"/>
    <property type="match status" value="1"/>
</dbReference>
<dbReference type="Pfam" id="PF05147">
    <property type="entry name" value="LANC_like"/>
    <property type="match status" value="1"/>
</dbReference>
<keyword evidence="3" id="KW-0808">Transferase</keyword>
<feature type="region of interest" description="Disordered" evidence="1">
    <location>
        <begin position="877"/>
        <end position="900"/>
    </location>
</feature>
<keyword evidence="3" id="KW-0418">Kinase</keyword>
<dbReference type="GO" id="GO:0005524">
    <property type="term" value="F:ATP binding"/>
    <property type="evidence" value="ECO:0007669"/>
    <property type="project" value="InterPro"/>
</dbReference>
<keyword evidence="3" id="KW-0723">Serine/threonine-protein kinase</keyword>
<feature type="domain" description="Protein kinase" evidence="2">
    <location>
        <begin position="253"/>
        <end position="537"/>
    </location>
</feature>
<evidence type="ECO:0000256" key="1">
    <source>
        <dbReference type="SAM" id="MobiDB-lite"/>
    </source>
</evidence>
<sequence length="900" mass="98495">MSHTVNALIPTATMIAVNGPVIGEAGQMNERYEAFCMASPLFYDTLHAQKTADGWFPTADRPLPGGWRRVEQDDWLVFAPPELDLPMQGWKIHVSACLDNAERVLDAVWDYCVPRGIEFKFLRSEAALWLRSSKYAPRGYSGKLVTIYPRDDAACETMLRELGAVLDGEPGPYILSDLRWGTGPLHVRYGGFAPLHCVDEAGQVVLAIADDTGKLVPDRRTPVFHVPPWLTLPDFLVPHLAARNAVTVADLPYTIESVLHFSNGGGIYRGKDTRSGAEVVLKEGRPHAGLDGTFKDAVSRVEREYEMLQRLAGIPGIPKVGDLFWVGEHRFLSMEYVDGVPLNKALVRRYPLIDQAATPDDFAAHTEWALDIYRQVETAILAMHERGVVYGDLHMFNVVVRSDDTVALLDFEVASTVEENTRPPLGNQGFAAPRTVTGVDVDRYGLACLRLALFLPMTAIVWLSRPKARQLADVIREHFPVPDGFLDEAVDTITALGATTGPQELVRWDTDDWPYLREQMAKAILATATPERDDRLFPGDIEQFRLGGLGLAYGAAGVLYALDVAGAGRHPQLEEWLLRQAKQPPPGTLLGLYDGMHGVAFTLDHLGYRQEALDALDLALNDDWSQLGLDLIGGLSGIGLSLAHFAERTGEPGLRQALNRAVELVAERLGDVESVAETSGLDHPYAGLFRGSSGPALLFLRMYDATGDEQFLDRAAVALRQDLRRCLLRDNGVMEVNEGWRTMPYLGVGSVGIGFALDEYLARRDDDQFADASRAIHGAALSRMYVQPGVYAGRAGMLLYLAGRTERPLDDPDVVAQLRRLSWHTLPLAGGIAFPGDALLRLSMDLATGTAGVLLAVAAACHDTASHDEPAHLPLLAPSARTRQPQSPASPRRGLVSNTL</sequence>
<dbReference type="SMART" id="SM00220">
    <property type="entry name" value="S_TKc"/>
    <property type="match status" value="1"/>
</dbReference>
<dbReference type="CDD" id="cd04791">
    <property type="entry name" value="LanC_SerThrkinase"/>
    <property type="match status" value="1"/>
</dbReference>
<protein>
    <submittedName>
        <fullName evidence="3">Serine/threonine protein kinase</fullName>
    </submittedName>
</protein>
<accession>A0A8J3X1M7</accession>
<evidence type="ECO:0000313" key="4">
    <source>
        <dbReference type="Proteomes" id="UP000599074"/>
    </source>
</evidence>
<dbReference type="InterPro" id="IPR000719">
    <property type="entry name" value="Prot_kinase_dom"/>
</dbReference>
<dbReference type="AlphaFoldDB" id="A0A8J3X1M7"/>
<name>A0A8J3X1M7_9ACTN</name>
<dbReference type="Pfam" id="PF25816">
    <property type="entry name" value="RamC_N"/>
    <property type="match status" value="1"/>
</dbReference>
<proteinExistence type="predicted"/>
<dbReference type="SUPFAM" id="SSF56112">
    <property type="entry name" value="Protein kinase-like (PK-like)"/>
    <property type="match status" value="1"/>
</dbReference>
<dbReference type="InterPro" id="IPR058053">
    <property type="entry name" value="RamC_C"/>
</dbReference>
<dbReference type="Gene3D" id="1.50.10.20">
    <property type="match status" value="1"/>
</dbReference>
<dbReference type="PANTHER" id="PTHR24347">
    <property type="entry name" value="SERINE/THREONINE-PROTEIN KINASE"/>
    <property type="match status" value="1"/>
</dbReference>
<dbReference type="SUPFAM" id="SSF158745">
    <property type="entry name" value="LanC-like"/>
    <property type="match status" value="1"/>
</dbReference>
<dbReference type="Pfam" id="PF00069">
    <property type="entry name" value="Pkinase"/>
    <property type="match status" value="1"/>
</dbReference>
<keyword evidence="4" id="KW-1185">Reference proteome</keyword>
<gene>
    <name evidence="3" type="ORF">Pme01_35730</name>
</gene>
<dbReference type="Gene3D" id="1.10.510.10">
    <property type="entry name" value="Transferase(Phosphotransferase) domain 1"/>
    <property type="match status" value="1"/>
</dbReference>